<dbReference type="eggNOG" id="COG3637">
    <property type="taxonomic scope" value="Bacteria"/>
</dbReference>
<sequence length="244" mass="26421">MKQFIYAGLLSNLLLPGSSFALNLVNGFYVGAMGEMSTGPSSHQTVFREDHELFTGTVKNSPIGGGGGGMLGYRYEGFRLEGELLFNWNSTGPLTVGSCTLQSPNVVTPTGYCPQDHFLAKQLGFKGSIGALYGMINAYYDFIRYDVDNPVFPYIGAGIGHARVRMSGNFVNTNTGVSHTESITSNGAAAQGILGVGMFMDDFAWIGMDYRYLTTNTIKEIENKRYAINTLNFNVGMAFDKGGL</sequence>
<evidence type="ECO:0000256" key="1">
    <source>
        <dbReference type="ARBA" id="ARBA00022729"/>
    </source>
</evidence>
<protein>
    <submittedName>
        <fullName evidence="4">Surface antigen</fullName>
    </submittedName>
</protein>
<dbReference type="InterPro" id="IPR011250">
    <property type="entry name" value="OMP/PagP_B-barrel"/>
</dbReference>
<keyword evidence="1 2" id="KW-0732">Signal</keyword>
<dbReference type="Proteomes" id="UP000054600">
    <property type="component" value="Unassembled WGS sequence"/>
</dbReference>
<keyword evidence="5" id="KW-1185">Reference proteome</keyword>
<dbReference type="PATRIC" id="fig|1122169.6.peg.272"/>
<dbReference type="SUPFAM" id="SSF56925">
    <property type="entry name" value="OMPA-like"/>
    <property type="match status" value="1"/>
</dbReference>
<dbReference type="OrthoDB" id="5647185at2"/>
<evidence type="ECO:0000313" key="5">
    <source>
        <dbReference type="Proteomes" id="UP000054600"/>
    </source>
</evidence>
<name>A0A0W0Z931_9GAMM</name>
<dbReference type="STRING" id="1122169.Lsha_0245"/>
<feature type="chain" id="PRO_5006918389" evidence="2">
    <location>
        <begin position="22"/>
        <end position="244"/>
    </location>
</feature>
<feature type="signal peptide" evidence="2">
    <location>
        <begin position="1"/>
        <end position="21"/>
    </location>
</feature>
<comment type="caution">
    <text evidence="4">The sequence shown here is derived from an EMBL/GenBank/DDBJ whole genome shotgun (WGS) entry which is preliminary data.</text>
</comment>
<reference evidence="4 5" key="1">
    <citation type="submission" date="2015-11" db="EMBL/GenBank/DDBJ databases">
        <title>Genomic analysis of 38 Legionella species identifies large and diverse effector repertoires.</title>
        <authorList>
            <person name="Burstein D."/>
            <person name="Amaro F."/>
            <person name="Zusman T."/>
            <person name="Lifshitz Z."/>
            <person name="Cohen O."/>
            <person name="Gilbert J.A."/>
            <person name="Pupko T."/>
            <person name="Shuman H.A."/>
            <person name="Segal G."/>
        </authorList>
    </citation>
    <scope>NUCLEOTIDE SEQUENCE [LARGE SCALE GENOMIC DNA]</scope>
    <source>
        <strain evidence="4 5">ATCC 49655</strain>
    </source>
</reference>
<dbReference type="AlphaFoldDB" id="A0A0W0Z931"/>
<dbReference type="EMBL" id="LNYW01000010">
    <property type="protein sequence ID" value="KTD65636.1"/>
    <property type="molecule type" value="Genomic_DNA"/>
</dbReference>
<proteinExistence type="predicted"/>
<evidence type="ECO:0000313" key="4">
    <source>
        <dbReference type="EMBL" id="KTD65636.1"/>
    </source>
</evidence>
<evidence type="ECO:0000259" key="3">
    <source>
        <dbReference type="Pfam" id="PF13505"/>
    </source>
</evidence>
<dbReference type="Pfam" id="PF13505">
    <property type="entry name" value="OMP_b-brl"/>
    <property type="match status" value="1"/>
</dbReference>
<accession>A0A0W0Z931</accession>
<dbReference type="Gene3D" id="2.40.160.20">
    <property type="match status" value="1"/>
</dbReference>
<dbReference type="InterPro" id="IPR027385">
    <property type="entry name" value="Beta-barrel_OMP"/>
</dbReference>
<gene>
    <name evidence="4" type="ORF">Lsha_0245</name>
</gene>
<feature type="domain" description="Outer membrane protein beta-barrel" evidence="3">
    <location>
        <begin position="10"/>
        <end position="239"/>
    </location>
</feature>
<organism evidence="4 5">
    <name type="scientific">Legionella shakespearei DSM 23087</name>
    <dbReference type="NCBI Taxonomy" id="1122169"/>
    <lineage>
        <taxon>Bacteria</taxon>
        <taxon>Pseudomonadati</taxon>
        <taxon>Pseudomonadota</taxon>
        <taxon>Gammaproteobacteria</taxon>
        <taxon>Legionellales</taxon>
        <taxon>Legionellaceae</taxon>
        <taxon>Legionella</taxon>
    </lineage>
</organism>
<dbReference type="RefSeq" id="WP_018577643.1">
    <property type="nucleotide sequence ID" value="NZ_KB892404.1"/>
</dbReference>
<evidence type="ECO:0000256" key="2">
    <source>
        <dbReference type="SAM" id="SignalP"/>
    </source>
</evidence>